<dbReference type="AlphaFoldDB" id="A0AAV2FNM4"/>
<reference evidence="1 2" key="1">
    <citation type="submission" date="2024-04" db="EMBL/GenBank/DDBJ databases">
        <authorList>
            <person name="Fracassetti M."/>
        </authorList>
    </citation>
    <scope>NUCLEOTIDE SEQUENCE [LARGE SCALE GENOMIC DNA]</scope>
</reference>
<name>A0AAV2FNM4_9ROSI</name>
<accession>A0AAV2FNM4</accession>
<keyword evidence="2" id="KW-1185">Reference proteome</keyword>
<proteinExistence type="predicted"/>
<organism evidence="1 2">
    <name type="scientific">Linum trigynum</name>
    <dbReference type="NCBI Taxonomy" id="586398"/>
    <lineage>
        <taxon>Eukaryota</taxon>
        <taxon>Viridiplantae</taxon>
        <taxon>Streptophyta</taxon>
        <taxon>Embryophyta</taxon>
        <taxon>Tracheophyta</taxon>
        <taxon>Spermatophyta</taxon>
        <taxon>Magnoliopsida</taxon>
        <taxon>eudicotyledons</taxon>
        <taxon>Gunneridae</taxon>
        <taxon>Pentapetalae</taxon>
        <taxon>rosids</taxon>
        <taxon>fabids</taxon>
        <taxon>Malpighiales</taxon>
        <taxon>Linaceae</taxon>
        <taxon>Linum</taxon>
    </lineage>
</organism>
<dbReference type="Proteomes" id="UP001497516">
    <property type="component" value="Chromosome 7"/>
</dbReference>
<evidence type="ECO:0000313" key="2">
    <source>
        <dbReference type="Proteomes" id="UP001497516"/>
    </source>
</evidence>
<gene>
    <name evidence="1" type="ORF">LTRI10_LOCUS40128</name>
</gene>
<sequence>MKLGPLLFCVLDPPLTPPPLDSYNYVATPIRPGDPISHKAIIRRYRGGALLAISTGADLWTVHKVVRACLASSPSPSIHAYTPGSSPLPSIHAYQGLISGFVLFVNCKGPAPFIIDESSPSPFVLRYWFVSVSLKNPPKSENPQNVDDDVVRLSSISNPSQSEHCVDWIPVCARWRQGFWIS</sequence>
<evidence type="ECO:0000313" key="1">
    <source>
        <dbReference type="EMBL" id="CAL1399971.1"/>
    </source>
</evidence>
<dbReference type="EMBL" id="OZ034820">
    <property type="protein sequence ID" value="CAL1399971.1"/>
    <property type="molecule type" value="Genomic_DNA"/>
</dbReference>
<protein>
    <submittedName>
        <fullName evidence="1">Uncharacterized protein</fullName>
    </submittedName>
</protein>